<dbReference type="RefSeq" id="WP_207070205.1">
    <property type="nucleotide sequence ID" value="NZ_JAFLND010000001.1"/>
</dbReference>
<evidence type="ECO:0000313" key="1">
    <source>
        <dbReference type="EMBL" id="MBO0329747.1"/>
    </source>
</evidence>
<organism evidence="1 2">
    <name type="scientific">[Muricauda] lutisoli</name>
    <dbReference type="NCBI Taxonomy" id="2816035"/>
    <lineage>
        <taxon>Bacteria</taxon>
        <taxon>Pseudomonadati</taxon>
        <taxon>Bacteroidota</taxon>
        <taxon>Flavobacteriia</taxon>
        <taxon>Flavobacteriales</taxon>
        <taxon>Flavobacteriaceae</taxon>
        <taxon>Allomuricauda</taxon>
    </lineage>
</organism>
<comment type="caution">
    <text evidence="1">The sequence shown here is derived from an EMBL/GenBank/DDBJ whole genome shotgun (WGS) entry which is preliminary data.</text>
</comment>
<sequence>MKDFLNNSIRRYHLKLGKYEFSPVVQLSTSISLDYFEAVKNSDTSSPLILTFPSKHNAALWLSSLLLINKFFYDCVSKSDNRIKKLGLKAGDKIDIFSSTAIFKGINPNDELVISFSDGASAYIDIQNAQFVNSARKNMVNKFAHFVKKKRSFLRQRKAITQILNLHLNPNLDALESKIILISGRGKVGSFRRTLKDTELYDESLADTVLLDKNLIISPDLSYFDGIQDKSVSTNESFFTSAMTSILNSIQSDDSDLRKDIEYLLTIAETELRTRVFVEALTKLINDLSEEDDLLVFGNKLKGLFSHYPGIEENILESVDAVIINEIQQLNEYPETIGTILTNKIPVIIISDRVITEFKEFDLYKNLFNSETYRECFRFNWDKIKLDLLNLQRDNRERFIDFHLNNLCVNSINQEVKIIEFESGEFDSIYQIFESKDLLGQLNDFELLQKAYYQILRPILYVVKNSSQRIDTTEIIESLNAFEKIFKESSAGLNEAIKERIFEGLSGFKKYVLTGKEPKPHKEVDDSYFFQNILINDHKCTIPEERDESLVRHYNDIDESEESITFFGYPYRDYYFKFLARSCFNFIIPKLKLYLNECESSVTKNFLISKFKAGYFVESLPNTVEGLESYLITSQEEVDDLIADIFSSDKEIIQGNDEEMIEFDNFEKLLNDIRYSEFKTSNSNGESDGAYILKCDVLHFNDGGYLFMPHKRRILLLRESQTHEMKSEYALVDNISIGDIAVDLNVSRRSISDYLEDSGAIRNDLDKLDVWRNVLISEFEKYQDIHRLMDSLSQANDDFDIGGSPEIYNVARWLHDDSLLSPNEENLRMILSIHYNQEDIPQLVDEIVRSRRIIIKAKNKLNRTVKERLSKLMTDSYSELENEFTVAINGINVAGRKAEIVGIEKRNDLSVEYHSTMKFIYD</sequence>
<evidence type="ECO:0000313" key="2">
    <source>
        <dbReference type="Proteomes" id="UP000664163"/>
    </source>
</evidence>
<keyword evidence="2" id="KW-1185">Reference proteome</keyword>
<dbReference type="Proteomes" id="UP000664163">
    <property type="component" value="Unassembled WGS sequence"/>
</dbReference>
<gene>
    <name evidence="1" type="ORF">J0X13_04260</name>
</gene>
<dbReference type="EMBL" id="JAFLND010000001">
    <property type="protein sequence ID" value="MBO0329747.1"/>
    <property type="molecule type" value="Genomic_DNA"/>
</dbReference>
<accession>A0ABS3EUD2</accession>
<protein>
    <submittedName>
        <fullName evidence="1">Uncharacterized protein</fullName>
    </submittedName>
</protein>
<name>A0ABS3EUD2_9FLAO</name>
<reference evidence="1 2" key="1">
    <citation type="submission" date="2021-03" db="EMBL/GenBank/DDBJ databases">
        <title>Muricauda sp. CAU 1631 isolated from Incheon.</title>
        <authorList>
            <person name="Kim W."/>
        </authorList>
    </citation>
    <scope>NUCLEOTIDE SEQUENCE [LARGE SCALE GENOMIC DNA]</scope>
    <source>
        <strain evidence="1 2">CAU 1631</strain>
    </source>
</reference>
<proteinExistence type="predicted"/>